<comment type="subcellular location">
    <subcellularLocation>
        <location evidence="3 22">Cytoplasm</location>
    </subcellularLocation>
</comment>
<dbReference type="NCBIfam" id="NF002378">
    <property type="entry name" value="PRK01372.1"/>
    <property type="match status" value="1"/>
</dbReference>
<dbReference type="NCBIfam" id="TIGR01205">
    <property type="entry name" value="D_ala_D_alaTIGR"/>
    <property type="match status" value="1"/>
</dbReference>
<comment type="pathway">
    <text evidence="18">Glycan biosynthesis.</text>
</comment>
<evidence type="ECO:0000256" key="8">
    <source>
        <dbReference type="ARBA" id="ARBA00022598"/>
    </source>
</evidence>
<comment type="catalytic activity">
    <reaction evidence="17 22">
        <text>2 D-alanine + ATP = D-alanyl-D-alanine + ADP + phosphate + H(+)</text>
        <dbReference type="Rhea" id="RHEA:11224"/>
        <dbReference type="ChEBI" id="CHEBI:15378"/>
        <dbReference type="ChEBI" id="CHEBI:30616"/>
        <dbReference type="ChEBI" id="CHEBI:43474"/>
        <dbReference type="ChEBI" id="CHEBI:57416"/>
        <dbReference type="ChEBI" id="CHEBI:57822"/>
        <dbReference type="ChEBI" id="CHEBI:456216"/>
        <dbReference type="EC" id="6.3.2.4"/>
    </reaction>
</comment>
<name>A0AB36TL84_ACETH</name>
<keyword evidence="7 22" id="KW-0963">Cytoplasm</keyword>
<feature type="binding site" evidence="25">
    <location>
        <position position="330"/>
    </location>
    <ligand>
        <name>Mg(2+)</name>
        <dbReference type="ChEBI" id="CHEBI:18420"/>
        <label>2</label>
    </ligand>
</feature>
<dbReference type="Pfam" id="PF01820">
    <property type="entry name" value="Dala_Dala_lig_N"/>
    <property type="match status" value="1"/>
</dbReference>
<evidence type="ECO:0000256" key="20">
    <source>
        <dbReference type="ARBA" id="ARBA00076288"/>
    </source>
</evidence>
<dbReference type="NCBIfam" id="NF002528">
    <property type="entry name" value="PRK01966.1-4"/>
    <property type="match status" value="1"/>
</dbReference>
<dbReference type="GO" id="GO:0071555">
    <property type="term" value="P:cell wall organization"/>
    <property type="evidence" value="ECO:0007669"/>
    <property type="project" value="UniProtKB-KW"/>
</dbReference>
<evidence type="ECO:0000256" key="18">
    <source>
        <dbReference type="ARBA" id="ARBA00060592"/>
    </source>
</evidence>
<feature type="binding site" evidence="25">
    <location>
        <position position="328"/>
    </location>
    <ligand>
        <name>Mg(2+)</name>
        <dbReference type="ChEBI" id="CHEBI:18420"/>
        <label>1</label>
    </ligand>
</feature>
<feature type="binding site" evidence="24">
    <location>
        <begin position="234"/>
        <end position="241"/>
    </location>
    <ligand>
        <name>ATP</name>
        <dbReference type="ChEBI" id="CHEBI:30616"/>
    </ligand>
</feature>
<protein>
    <recommendedName>
        <fullName evidence="19 22">D-alanine--D-alanine ligase</fullName>
        <ecNumber evidence="6 22">6.3.2.4</ecNumber>
    </recommendedName>
    <alternativeName>
        <fullName evidence="21 22">D-Ala-D-Ala ligase</fullName>
    </alternativeName>
    <alternativeName>
        <fullName evidence="20 22">D-alanylalanine synthetase</fullName>
    </alternativeName>
</protein>
<dbReference type="InterPro" id="IPR011127">
    <property type="entry name" value="Dala_Dala_lig_N"/>
</dbReference>
<dbReference type="InterPro" id="IPR013815">
    <property type="entry name" value="ATP_grasp_subdomain_1"/>
</dbReference>
<feature type="binding site" evidence="24">
    <location>
        <position position="151"/>
    </location>
    <ligand>
        <name>ATP</name>
        <dbReference type="ChEBI" id="CHEBI:30616"/>
    </ligand>
</feature>
<dbReference type="GO" id="GO:0046872">
    <property type="term" value="F:metal ion binding"/>
    <property type="evidence" value="ECO:0007669"/>
    <property type="project" value="UniProtKB-KW"/>
</dbReference>
<dbReference type="PROSITE" id="PS50975">
    <property type="entry name" value="ATP_GRASP"/>
    <property type="match status" value="1"/>
</dbReference>
<comment type="cofactor">
    <cofactor evidence="25">
        <name>Mg(2+)</name>
        <dbReference type="ChEBI" id="CHEBI:18420"/>
    </cofactor>
    <cofactor evidence="25">
        <name>Mn(2+)</name>
        <dbReference type="ChEBI" id="CHEBI:29035"/>
    </cofactor>
    <text evidence="25">Binds 2 magnesium or manganese ions per subunit.</text>
</comment>
<evidence type="ECO:0000256" key="1">
    <source>
        <dbReference type="ARBA" id="ARBA00001936"/>
    </source>
</evidence>
<evidence type="ECO:0000259" key="27">
    <source>
        <dbReference type="PROSITE" id="PS50975"/>
    </source>
</evidence>
<comment type="caution">
    <text evidence="28">The sequence shown here is derived from an EMBL/GenBank/DDBJ whole genome shotgun (WGS) entry which is preliminary data.</text>
</comment>
<dbReference type="PANTHER" id="PTHR23132:SF25">
    <property type="entry name" value="D-ALANINE--D-ALANINE LIGASE A"/>
    <property type="match status" value="1"/>
</dbReference>
<evidence type="ECO:0000313" key="28">
    <source>
        <dbReference type="EMBL" id="PFH03885.1"/>
    </source>
</evidence>
<evidence type="ECO:0000256" key="23">
    <source>
        <dbReference type="PIRSR" id="PIRSR039102-1"/>
    </source>
</evidence>
<dbReference type="Gene3D" id="3.30.470.20">
    <property type="entry name" value="ATP-grasp fold, B domain"/>
    <property type="match status" value="1"/>
</dbReference>
<evidence type="ECO:0000256" key="19">
    <source>
        <dbReference type="ARBA" id="ARBA00068427"/>
    </source>
</evidence>
<evidence type="ECO:0000256" key="22">
    <source>
        <dbReference type="HAMAP-Rule" id="MF_00047"/>
    </source>
</evidence>
<evidence type="ECO:0000313" key="29">
    <source>
        <dbReference type="Proteomes" id="UP000223596"/>
    </source>
</evidence>
<dbReference type="InterPro" id="IPR005905">
    <property type="entry name" value="D_ala_D_ala"/>
</dbReference>
<feature type="binding site" evidence="24">
    <location>
        <begin position="204"/>
        <end position="205"/>
    </location>
    <ligand>
        <name>ATP</name>
        <dbReference type="ChEBI" id="CHEBI:30616"/>
    </ligand>
</feature>
<comment type="cofactor">
    <cofactor evidence="1">
        <name>Mn(2+)</name>
        <dbReference type="ChEBI" id="CHEBI:29035"/>
    </cofactor>
</comment>
<evidence type="ECO:0000256" key="24">
    <source>
        <dbReference type="PIRSR" id="PIRSR039102-2"/>
    </source>
</evidence>
<dbReference type="GO" id="GO:0005829">
    <property type="term" value="C:cytosol"/>
    <property type="evidence" value="ECO:0007669"/>
    <property type="project" value="TreeGrafter"/>
</dbReference>
<evidence type="ECO:0000256" key="25">
    <source>
        <dbReference type="PIRSR" id="PIRSR039102-3"/>
    </source>
</evidence>
<dbReference type="GO" id="GO:0008716">
    <property type="term" value="F:D-alanine-D-alanine ligase activity"/>
    <property type="evidence" value="ECO:0007669"/>
    <property type="project" value="UniProtKB-UniRule"/>
</dbReference>
<keyword evidence="12 25" id="KW-0460">Magnesium</keyword>
<evidence type="ECO:0000256" key="17">
    <source>
        <dbReference type="ARBA" id="ARBA00047614"/>
    </source>
</evidence>
<evidence type="ECO:0000256" key="15">
    <source>
        <dbReference type="ARBA" id="ARBA00023211"/>
    </source>
</evidence>
<dbReference type="GO" id="GO:0008360">
    <property type="term" value="P:regulation of cell shape"/>
    <property type="evidence" value="ECO:0007669"/>
    <property type="project" value="UniProtKB-KW"/>
</dbReference>
<keyword evidence="9 25" id="KW-0479">Metal-binding</keyword>
<feature type="binding site" evidence="25">
    <location>
        <position position="314"/>
    </location>
    <ligand>
        <name>Mg(2+)</name>
        <dbReference type="ChEBI" id="CHEBI:18420"/>
        <label>1</label>
    </ligand>
</feature>
<dbReference type="Proteomes" id="UP000223596">
    <property type="component" value="Unassembled WGS sequence"/>
</dbReference>
<keyword evidence="13 22" id="KW-0133">Cell shape</keyword>
<dbReference type="PROSITE" id="PS00844">
    <property type="entry name" value="DALA_DALA_LIGASE_2"/>
    <property type="match status" value="1"/>
</dbReference>
<dbReference type="InterPro" id="IPR011095">
    <property type="entry name" value="Dala_Dala_lig_C"/>
</dbReference>
<dbReference type="PIRSF" id="PIRSF039102">
    <property type="entry name" value="Ddl/VanB"/>
    <property type="match status" value="1"/>
</dbReference>
<dbReference type="HAMAP" id="MF_00047">
    <property type="entry name" value="Dala_Dala_lig"/>
    <property type="match status" value="1"/>
</dbReference>
<comment type="similarity">
    <text evidence="5 22">Belongs to the D-alanine--D-alanine ligase family.</text>
</comment>
<keyword evidence="15 25" id="KW-0464">Manganese</keyword>
<evidence type="ECO:0000256" key="13">
    <source>
        <dbReference type="ARBA" id="ARBA00022960"/>
    </source>
</evidence>
<evidence type="ECO:0000256" key="10">
    <source>
        <dbReference type="ARBA" id="ARBA00022741"/>
    </source>
</evidence>
<dbReference type="InterPro" id="IPR016185">
    <property type="entry name" value="PreATP-grasp_dom_sf"/>
</dbReference>
<feature type="binding site" evidence="24">
    <location>
        <begin position="196"/>
        <end position="198"/>
    </location>
    <ligand>
        <name>ATP</name>
        <dbReference type="ChEBI" id="CHEBI:30616"/>
    </ligand>
</feature>
<gene>
    <name evidence="22" type="primary">ddl</name>
    <name evidence="28" type="ORF">M972_112704</name>
</gene>
<feature type="binding site" evidence="25">
    <location>
        <position position="328"/>
    </location>
    <ligand>
        <name>Mg(2+)</name>
        <dbReference type="ChEBI" id="CHEBI:18420"/>
        <label>2</label>
    </ligand>
</feature>
<dbReference type="EMBL" id="PDBW01000001">
    <property type="protein sequence ID" value="PFH03885.1"/>
    <property type="molecule type" value="Genomic_DNA"/>
</dbReference>
<feature type="active site" evidence="23">
    <location>
        <position position="339"/>
    </location>
</feature>
<dbReference type="RefSeq" id="WP_003518453.1">
    <property type="nucleotide sequence ID" value="NZ_CP013828.1"/>
</dbReference>
<evidence type="ECO:0000256" key="2">
    <source>
        <dbReference type="ARBA" id="ARBA00003921"/>
    </source>
</evidence>
<feature type="active site" evidence="23">
    <location>
        <position position="204"/>
    </location>
</feature>
<evidence type="ECO:0000256" key="14">
    <source>
        <dbReference type="ARBA" id="ARBA00022984"/>
    </source>
</evidence>
<dbReference type="GO" id="GO:0009252">
    <property type="term" value="P:peptidoglycan biosynthetic process"/>
    <property type="evidence" value="ECO:0007669"/>
    <property type="project" value="UniProtKB-UniRule"/>
</dbReference>
<keyword evidence="16 22" id="KW-0961">Cell wall biogenesis/degradation</keyword>
<dbReference type="Pfam" id="PF07478">
    <property type="entry name" value="Dala_Dala_lig_C"/>
    <property type="match status" value="1"/>
</dbReference>
<dbReference type="SUPFAM" id="SSF56059">
    <property type="entry name" value="Glutathione synthetase ATP-binding domain-like"/>
    <property type="match status" value="1"/>
</dbReference>
<dbReference type="PROSITE" id="PS00843">
    <property type="entry name" value="DALA_DALA_LIGASE_1"/>
    <property type="match status" value="1"/>
</dbReference>
<evidence type="ECO:0000256" key="6">
    <source>
        <dbReference type="ARBA" id="ARBA00012216"/>
    </source>
</evidence>
<dbReference type="InterPro" id="IPR011761">
    <property type="entry name" value="ATP-grasp"/>
</dbReference>
<dbReference type="Gene3D" id="3.40.50.20">
    <property type="match status" value="1"/>
</dbReference>
<evidence type="ECO:0000256" key="7">
    <source>
        <dbReference type="ARBA" id="ARBA00022490"/>
    </source>
</evidence>
<accession>A0AB36TL84</accession>
<dbReference type="GO" id="GO:0005524">
    <property type="term" value="F:ATP binding"/>
    <property type="evidence" value="ECO:0007669"/>
    <property type="project" value="UniProtKB-UniRule"/>
</dbReference>
<dbReference type="NCBIfam" id="NF002526">
    <property type="entry name" value="PRK01966.1-2"/>
    <property type="match status" value="1"/>
</dbReference>
<evidence type="ECO:0000256" key="11">
    <source>
        <dbReference type="ARBA" id="ARBA00022840"/>
    </source>
</evidence>
<dbReference type="Gene3D" id="3.30.1490.20">
    <property type="entry name" value="ATP-grasp fold, A domain"/>
    <property type="match status" value="1"/>
</dbReference>
<evidence type="ECO:0000256" key="16">
    <source>
        <dbReference type="ARBA" id="ARBA00023316"/>
    </source>
</evidence>
<dbReference type="SUPFAM" id="SSF52440">
    <property type="entry name" value="PreATP-grasp domain"/>
    <property type="match status" value="1"/>
</dbReference>
<dbReference type="PANTHER" id="PTHR23132">
    <property type="entry name" value="D-ALANINE--D-ALANINE LIGASE"/>
    <property type="match status" value="1"/>
</dbReference>
<dbReference type="AlphaFoldDB" id="A0AB36TL84"/>
<feature type="active site" evidence="23">
    <location>
        <position position="17"/>
    </location>
</feature>
<keyword evidence="11 26" id="KW-0067">ATP-binding</keyword>
<dbReference type="FunFam" id="3.30.1490.20:FF:000007">
    <property type="entry name" value="D-alanine--D-alanine ligase"/>
    <property type="match status" value="1"/>
</dbReference>
<evidence type="ECO:0000256" key="21">
    <source>
        <dbReference type="ARBA" id="ARBA00077154"/>
    </source>
</evidence>
<evidence type="ECO:0000256" key="12">
    <source>
        <dbReference type="ARBA" id="ARBA00022842"/>
    </source>
</evidence>
<comment type="function">
    <text evidence="2 22">Cell wall formation.</text>
</comment>
<feature type="domain" description="ATP-grasp" evidence="27">
    <location>
        <begin position="155"/>
        <end position="361"/>
    </location>
</feature>
<sequence length="376" mass="41909">MGDKKRVLVIFGGQSSEHEVSRISATSILKNINLDKFDVSMIGITKDGKWLYYDGPIDKIPSGEWEEIALKDGTRSIADRVSLFDNIISCKNNACGLEKASENEKSKKIDVVFPVLHGCNGEDGTIQGLFELAGIPYVGCGVLASAVGMDKIYAKIIFEKAGIPQADYLYFTRKEIYGDVEGVVDKIEEKFSYPVFVKPSNAGSSVGVSKAHDKNELKEALIYAARYDRKVLIEEFINGREVECAVLGNDDPVASTVGEIIPGNEFYDYKAKYIDNTSKIKIPADLPEETVEQIRNYAVKAFKALDCSGLARVDFFVHKETGKVYINEINTMPGFTSISMYPMLWEESGISYPELIEKLIDLAVQRYNDNLKEYDE</sequence>
<feature type="binding site" evidence="24">
    <location>
        <begin position="327"/>
        <end position="328"/>
    </location>
    <ligand>
        <name>ATP</name>
        <dbReference type="ChEBI" id="CHEBI:30616"/>
    </ligand>
</feature>
<evidence type="ECO:0000256" key="9">
    <source>
        <dbReference type="ARBA" id="ARBA00022723"/>
    </source>
</evidence>
<reference evidence="28 29" key="1">
    <citation type="submission" date="2017-09" db="EMBL/GenBank/DDBJ databases">
        <title>Evaluation of Pacific Biosciences Sequencing Technology to Finishing C. thermocellum Genome Sequences.</title>
        <authorList>
            <person name="Brown S."/>
        </authorList>
    </citation>
    <scope>NUCLEOTIDE SEQUENCE [LARGE SCALE GENOMIC DNA]</scope>
    <source>
        <strain evidence="28 29">AD2</strain>
    </source>
</reference>
<organism evidence="28 29">
    <name type="scientific">Acetivibrio thermocellus AD2</name>
    <dbReference type="NCBI Taxonomy" id="1138384"/>
    <lineage>
        <taxon>Bacteria</taxon>
        <taxon>Bacillati</taxon>
        <taxon>Bacillota</taxon>
        <taxon>Clostridia</taxon>
        <taxon>Eubacteriales</taxon>
        <taxon>Oscillospiraceae</taxon>
        <taxon>Acetivibrio</taxon>
    </lineage>
</organism>
<proteinExistence type="inferred from homology"/>
<evidence type="ECO:0000256" key="26">
    <source>
        <dbReference type="PROSITE-ProRule" id="PRU00409"/>
    </source>
</evidence>
<comment type="pathway">
    <text evidence="4 22">Cell wall biogenesis; peptidoglycan biosynthesis.</text>
</comment>
<keyword evidence="10 24" id="KW-0547">Nucleotide-binding</keyword>
<keyword evidence="14 22" id="KW-0573">Peptidoglycan synthesis</keyword>
<keyword evidence="8 22" id="KW-0436">Ligase</keyword>
<evidence type="ECO:0000256" key="4">
    <source>
        <dbReference type="ARBA" id="ARBA00004752"/>
    </source>
</evidence>
<dbReference type="EC" id="6.3.2.4" evidence="6 22"/>
<evidence type="ECO:0000256" key="5">
    <source>
        <dbReference type="ARBA" id="ARBA00010871"/>
    </source>
</evidence>
<evidence type="ECO:0000256" key="3">
    <source>
        <dbReference type="ARBA" id="ARBA00004496"/>
    </source>
</evidence>
<dbReference type="InterPro" id="IPR000291">
    <property type="entry name" value="D-Ala_lig_Van_CS"/>
</dbReference>
<dbReference type="FunFam" id="3.30.470.20:FF:000008">
    <property type="entry name" value="D-alanine--D-alanine ligase"/>
    <property type="match status" value="1"/>
</dbReference>